<comment type="subcellular location">
    <subcellularLocation>
        <location evidence="3">Cytoplasm</location>
    </subcellularLocation>
    <subcellularLocation>
        <location evidence="1">Mitochondrion inner membrane</location>
    </subcellularLocation>
    <subcellularLocation>
        <location evidence="2">Mitochondrion matrix</location>
    </subcellularLocation>
</comment>
<dbReference type="OrthoDB" id="5212574at2759"/>
<dbReference type="PROSITE" id="PS01012">
    <property type="entry name" value="FOLYLPOLYGLU_SYNT_2"/>
    <property type="match status" value="1"/>
</dbReference>
<organism evidence="20 21">
    <name type="scientific">Planoprotostelium fungivorum</name>
    <dbReference type="NCBI Taxonomy" id="1890364"/>
    <lineage>
        <taxon>Eukaryota</taxon>
        <taxon>Amoebozoa</taxon>
        <taxon>Evosea</taxon>
        <taxon>Variosea</taxon>
        <taxon>Cavosteliida</taxon>
        <taxon>Cavosteliaceae</taxon>
        <taxon>Planoprotostelium</taxon>
    </lineage>
</organism>
<keyword evidence="8 17" id="KW-0436">Ligase</keyword>
<dbReference type="AlphaFoldDB" id="A0A2P6P0Z8"/>
<protein>
    <recommendedName>
        <fullName evidence="17">Folylpolyglutamate synthase</fullName>
        <ecNumber evidence="17">6.3.2.17</ecNumber>
    </recommendedName>
    <alternativeName>
        <fullName evidence="17">Folylpoly-gamma-glutamate synthetase</fullName>
    </alternativeName>
    <alternativeName>
        <fullName evidence="17">Tetrahydrofolylpolyglutamate synthase</fullName>
    </alternativeName>
</protein>
<dbReference type="EC" id="6.3.2.17" evidence="17"/>
<evidence type="ECO:0000256" key="16">
    <source>
        <dbReference type="ARBA" id="ARBA00047493"/>
    </source>
</evidence>
<accession>A0A2P6P0Z8</accession>
<dbReference type="InterPro" id="IPR023600">
    <property type="entry name" value="Folylpolyglutamate_synth_euk"/>
</dbReference>
<reference evidence="20 21" key="1">
    <citation type="journal article" date="2018" name="Genome Biol. Evol.">
        <title>Multiple Roots of Fruiting Body Formation in Amoebozoa.</title>
        <authorList>
            <person name="Hillmann F."/>
            <person name="Forbes G."/>
            <person name="Novohradska S."/>
            <person name="Ferling I."/>
            <person name="Riege K."/>
            <person name="Groth M."/>
            <person name="Westermann M."/>
            <person name="Marz M."/>
            <person name="Spaller T."/>
            <person name="Winckler T."/>
            <person name="Schaap P."/>
            <person name="Glockner G."/>
        </authorList>
    </citation>
    <scope>NUCLEOTIDE SEQUENCE [LARGE SCALE GENOMIC DNA]</scope>
    <source>
        <strain evidence="20 21">Jena</strain>
    </source>
</reference>
<keyword evidence="9 19" id="KW-0479">Metal-binding</keyword>
<evidence type="ECO:0000256" key="8">
    <source>
        <dbReference type="ARBA" id="ARBA00022598"/>
    </source>
</evidence>
<dbReference type="GO" id="GO:0005743">
    <property type="term" value="C:mitochondrial inner membrane"/>
    <property type="evidence" value="ECO:0007669"/>
    <property type="project" value="UniProtKB-SubCell"/>
</dbReference>
<dbReference type="NCBIfam" id="TIGR01499">
    <property type="entry name" value="folC"/>
    <property type="match status" value="1"/>
</dbReference>
<evidence type="ECO:0000256" key="15">
    <source>
        <dbReference type="ARBA" id="ARBA00023136"/>
    </source>
</evidence>
<sequence length="486" mass="54681">MPESYADCLRALNSLQSNSDAIKAWIDTRRIDLEATLAKGMVTYVNRLNIDLSKMSIIHVAGTKGKGSTCAFTESIIRKNGYKTGLFTSPHLVSVRERIRINGEPVSQEDFARYFWKVWHELDASKTEEQPNMPGYFSFLTLLALKVFSEEQLDCVVLEVGIGGRTDATNVVPFPLVTGVTSLGFDHQNVLGNTLLEIAFEKSGIFKRGVPAVTSPQPEDALETLKKRAVELIREEPFKQLHVIDSSPLLEEIDLGLPGKHQKYNASMALALSKIWMKRTKGEDLQWREFQLERGDLTPQTLEGLATVDWPGRGQKIRVSEDIMLYMDGAHTGESMQACVEWFFDVEVKDKEGINVLVFNCGNTRSPTTLLQPIIDYHLTHPHQKRFDHGIVSTNESCKQHVLFKLYNPNQASWYDTIAEEWRRVKGDLLPEPTVTPDIPTTVARLRDISEKNPGKKVRVLVAGSLYLVGGFLEVVKNHCPDDLSQ</sequence>
<evidence type="ECO:0000256" key="3">
    <source>
        <dbReference type="ARBA" id="ARBA00004496"/>
    </source>
</evidence>
<evidence type="ECO:0000256" key="14">
    <source>
        <dbReference type="ARBA" id="ARBA00023128"/>
    </source>
</evidence>
<dbReference type="InterPro" id="IPR036565">
    <property type="entry name" value="Mur-like_cat_sf"/>
</dbReference>
<dbReference type="GO" id="GO:0005524">
    <property type="term" value="F:ATP binding"/>
    <property type="evidence" value="ECO:0007669"/>
    <property type="project" value="UniProtKB-KW"/>
</dbReference>
<keyword evidence="13 19" id="KW-0460">Magnesium</keyword>
<evidence type="ECO:0000313" key="21">
    <source>
        <dbReference type="Proteomes" id="UP000241769"/>
    </source>
</evidence>
<evidence type="ECO:0000256" key="5">
    <source>
        <dbReference type="ARBA" id="ARBA00008276"/>
    </source>
</evidence>
<evidence type="ECO:0000256" key="7">
    <source>
        <dbReference type="ARBA" id="ARBA00022563"/>
    </source>
</evidence>
<proteinExistence type="inferred from homology"/>
<feature type="binding site" evidence="19">
    <location>
        <position position="187"/>
    </location>
    <ligand>
        <name>Mg(2+)</name>
        <dbReference type="ChEBI" id="CHEBI:18420"/>
        <label>1</label>
    </ligand>
</feature>
<dbReference type="FunFam" id="3.40.1190.10:FF:000008">
    <property type="entry name" value="Folylpolyglutamate synthase"/>
    <property type="match status" value="1"/>
</dbReference>
<dbReference type="PANTHER" id="PTHR11136:SF5">
    <property type="entry name" value="FOLYLPOLYGLUTAMATE SYNTHASE, MITOCHONDRIAL"/>
    <property type="match status" value="1"/>
</dbReference>
<dbReference type="Proteomes" id="UP000241769">
    <property type="component" value="Unassembled WGS sequence"/>
</dbReference>
<dbReference type="PROSITE" id="PS01011">
    <property type="entry name" value="FOLYLPOLYGLU_SYNT_1"/>
    <property type="match status" value="1"/>
</dbReference>
<dbReference type="UniPathway" id="UPA00850"/>
<evidence type="ECO:0000256" key="17">
    <source>
        <dbReference type="PIRNR" id="PIRNR038895"/>
    </source>
</evidence>
<comment type="cofactor">
    <cofactor evidence="17">
        <name>a monovalent cation</name>
        <dbReference type="ChEBI" id="CHEBI:60242"/>
    </cofactor>
    <text evidence="17">A monovalent cation.</text>
</comment>
<name>A0A2P6P0Z8_9EUKA</name>
<evidence type="ECO:0000256" key="4">
    <source>
        <dbReference type="ARBA" id="ARBA00005150"/>
    </source>
</evidence>
<dbReference type="GO" id="GO:0004326">
    <property type="term" value="F:tetrahydrofolylpolyglutamate synthase activity"/>
    <property type="evidence" value="ECO:0007669"/>
    <property type="project" value="UniProtKB-EC"/>
</dbReference>
<keyword evidence="11" id="KW-0999">Mitochondrion inner membrane</keyword>
<keyword evidence="6" id="KW-0963">Cytoplasm</keyword>
<evidence type="ECO:0000256" key="11">
    <source>
        <dbReference type="ARBA" id="ARBA00022792"/>
    </source>
</evidence>
<dbReference type="InParanoid" id="A0A2P6P0Z8"/>
<keyword evidence="14" id="KW-0496">Mitochondrion</keyword>
<keyword evidence="15" id="KW-0472">Membrane</keyword>
<comment type="catalytic activity">
    <reaction evidence="16 17">
        <text>(6S)-5,6,7,8-tetrahydrofolyl-(gamma-L-Glu)(n) + L-glutamate + ATP = (6S)-5,6,7,8-tetrahydrofolyl-(gamma-L-Glu)(n+1) + ADP + phosphate + H(+)</text>
        <dbReference type="Rhea" id="RHEA:10580"/>
        <dbReference type="Rhea" id="RHEA-COMP:14738"/>
        <dbReference type="Rhea" id="RHEA-COMP:14740"/>
        <dbReference type="ChEBI" id="CHEBI:15378"/>
        <dbReference type="ChEBI" id="CHEBI:29985"/>
        <dbReference type="ChEBI" id="CHEBI:30616"/>
        <dbReference type="ChEBI" id="CHEBI:43474"/>
        <dbReference type="ChEBI" id="CHEBI:141005"/>
        <dbReference type="ChEBI" id="CHEBI:456216"/>
        <dbReference type="EC" id="6.3.2.17"/>
    </reaction>
</comment>
<feature type="binding site" evidence="18">
    <location>
        <position position="313"/>
    </location>
    <ligand>
        <name>ATP</name>
        <dbReference type="ChEBI" id="CHEBI:30616"/>
    </ligand>
</feature>
<feature type="binding site" evidence="19">
    <location>
        <position position="89"/>
    </location>
    <ligand>
        <name>Mg(2+)</name>
        <dbReference type="ChEBI" id="CHEBI:18420"/>
        <label>1</label>
    </ligand>
</feature>
<feature type="binding site" evidence="18">
    <location>
        <position position="328"/>
    </location>
    <ligand>
        <name>ATP</name>
        <dbReference type="ChEBI" id="CHEBI:30616"/>
    </ligand>
</feature>
<comment type="function">
    <text evidence="17">Catalyzes conversion of folates to polyglutamate derivatives allowing concentration of folate compounds in the cell and the intracellular retention of these cofactors, which are important substrates for most of the folate-dependent enzymes that are involved in one-carbon transfer reactions involved in purine, pyrimidine and amino acid synthesis.</text>
</comment>
<dbReference type="GO" id="GO:0005759">
    <property type="term" value="C:mitochondrial matrix"/>
    <property type="evidence" value="ECO:0007669"/>
    <property type="project" value="UniProtKB-SubCell"/>
</dbReference>
<comment type="similarity">
    <text evidence="5 17">Belongs to the folylpolyglutamate synthase family.</text>
</comment>
<dbReference type="SUPFAM" id="SSF53244">
    <property type="entry name" value="MurD-like peptide ligases, peptide-binding domain"/>
    <property type="match status" value="1"/>
</dbReference>
<dbReference type="Gene3D" id="3.90.190.20">
    <property type="entry name" value="Mur ligase, C-terminal domain"/>
    <property type="match status" value="1"/>
</dbReference>
<dbReference type="STRING" id="1890364.A0A2P6P0Z8"/>
<evidence type="ECO:0000256" key="13">
    <source>
        <dbReference type="ARBA" id="ARBA00022842"/>
    </source>
</evidence>
<keyword evidence="12 18" id="KW-0067">ATP-binding</keyword>
<dbReference type="InterPro" id="IPR018109">
    <property type="entry name" value="Folylpolyglutamate_synth_CS"/>
</dbReference>
<evidence type="ECO:0000256" key="1">
    <source>
        <dbReference type="ARBA" id="ARBA00004273"/>
    </source>
</evidence>
<keyword evidence="7 17" id="KW-0554">One-carbon metabolism</keyword>
<dbReference type="GO" id="GO:0006730">
    <property type="term" value="P:one-carbon metabolic process"/>
    <property type="evidence" value="ECO:0007669"/>
    <property type="project" value="UniProtKB-KW"/>
</dbReference>
<evidence type="ECO:0000256" key="19">
    <source>
        <dbReference type="PIRSR" id="PIRSR038895-2"/>
    </source>
</evidence>
<evidence type="ECO:0000256" key="10">
    <source>
        <dbReference type="ARBA" id="ARBA00022741"/>
    </source>
</evidence>
<evidence type="ECO:0000256" key="18">
    <source>
        <dbReference type="PIRSR" id="PIRSR038895-1"/>
    </source>
</evidence>
<feature type="binding site" evidence="19">
    <location>
        <position position="159"/>
    </location>
    <ligand>
        <name>Mg(2+)</name>
        <dbReference type="ChEBI" id="CHEBI:18420"/>
        <label>1</label>
    </ligand>
</feature>
<dbReference type="GO" id="GO:0046872">
    <property type="term" value="F:metal ion binding"/>
    <property type="evidence" value="ECO:0007669"/>
    <property type="project" value="UniProtKB-KW"/>
</dbReference>
<dbReference type="Gene3D" id="3.40.1190.10">
    <property type="entry name" value="Mur-like, catalytic domain"/>
    <property type="match status" value="1"/>
</dbReference>
<gene>
    <name evidence="20" type="ORF">PROFUN_00201</name>
</gene>
<dbReference type="SUPFAM" id="SSF53623">
    <property type="entry name" value="MurD-like peptide ligases, catalytic domain"/>
    <property type="match status" value="1"/>
</dbReference>
<evidence type="ECO:0000256" key="6">
    <source>
        <dbReference type="ARBA" id="ARBA00022490"/>
    </source>
</evidence>
<comment type="caution">
    <text evidence="20">The sequence shown here is derived from an EMBL/GenBank/DDBJ whole genome shotgun (WGS) entry which is preliminary data.</text>
</comment>
<keyword evidence="21" id="KW-1185">Reference proteome</keyword>
<dbReference type="InterPro" id="IPR036615">
    <property type="entry name" value="Mur_ligase_C_dom_sf"/>
</dbReference>
<dbReference type="PANTHER" id="PTHR11136">
    <property type="entry name" value="FOLYLPOLYGLUTAMATE SYNTHASE-RELATED"/>
    <property type="match status" value="1"/>
</dbReference>
<comment type="pathway">
    <text evidence="4 17">Cofactor biosynthesis; tetrahydrofolylpolyglutamate biosynthesis.</text>
</comment>
<dbReference type="FunCoup" id="A0A2P6P0Z8">
    <property type="interactions" value="452"/>
</dbReference>
<dbReference type="EMBL" id="MDYQ01000001">
    <property type="protein sequence ID" value="PRP89859.1"/>
    <property type="molecule type" value="Genomic_DNA"/>
</dbReference>
<evidence type="ECO:0000313" key="20">
    <source>
        <dbReference type="EMBL" id="PRP89859.1"/>
    </source>
</evidence>
<evidence type="ECO:0000256" key="9">
    <source>
        <dbReference type="ARBA" id="ARBA00022723"/>
    </source>
</evidence>
<evidence type="ECO:0000256" key="2">
    <source>
        <dbReference type="ARBA" id="ARBA00004305"/>
    </source>
</evidence>
<dbReference type="InterPro" id="IPR001645">
    <property type="entry name" value="Folylpolyglutamate_synth"/>
</dbReference>
<dbReference type="GO" id="GO:0005829">
    <property type="term" value="C:cytosol"/>
    <property type="evidence" value="ECO:0007669"/>
    <property type="project" value="TreeGrafter"/>
</dbReference>
<evidence type="ECO:0000256" key="12">
    <source>
        <dbReference type="ARBA" id="ARBA00022840"/>
    </source>
</evidence>
<dbReference type="PIRSF" id="PIRSF038895">
    <property type="entry name" value="FPGS"/>
    <property type="match status" value="1"/>
</dbReference>
<keyword evidence="10 18" id="KW-0547">Nucleotide-binding</keyword>